<accession>A0ABS4K401</accession>
<feature type="transmembrane region" description="Helical" evidence="1">
    <location>
        <begin position="6"/>
        <end position="26"/>
    </location>
</feature>
<protein>
    <submittedName>
        <fullName evidence="2">Uncharacterized protein</fullName>
    </submittedName>
</protein>
<evidence type="ECO:0000313" key="3">
    <source>
        <dbReference type="Proteomes" id="UP001519308"/>
    </source>
</evidence>
<proteinExistence type="predicted"/>
<evidence type="ECO:0000313" key="2">
    <source>
        <dbReference type="EMBL" id="MBP2022507.1"/>
    </source>
</evidence>
<sequence>MKKKSLIELFIYIIIVVVGIILLFTFKPEKKPIEIPSDFKIAARGENSAFVYIKQ</sequence>
<evidence type="ECO:0000256" key="1">
    <source>
        <dbReference type="SAM" id="Phobius"/>
    </source>
</evidence>
<organism evidence="2 3">
    <name type="scientific">Clostridium punense</name>
    <dbReference type="NCBI Taxonomy" id="1054297"/>
    <lineage>
        <taxon>Bacteria</taxon>
        <taxon>Bacillati</taxon>
        <taxon>Bacillota</taxon>
        <taxon>Clostridia</taxon>
        <taxon>Eubacteriales</taxon>
        <taxon>Clostridiaceae</taxon>
        <taxon>Clostridium</taxon>
    </lineage>
</organism>
<name>A0ABS4K401_9CLOT</name>
<dbReference type="EMBL" id="JAGGLL010000017">
    <property type="protein sequence ID" value="MBP2022507.1"/>
    <property type="molecule type" value="Genomic_DNA"/>
</dbReference>
<reference evidence="2 3" key="1">
    <citation type="submission" date="2021-03" db="EMBL/GenBank/DDBJ databases">
        <title>Genomic Encyclopedia of Type Strains, Phase IV (KMG-IV): sequencing the most valuable type-strain genomes for metagenomic binning, comparative biology and taxonomic classification.</title>
        <authorList>
            <person name="Goeker M."/>
        </authorList>
    </citation>
    <scope>NUCLEOTIDE SEQUENCE [LARGE SCALE GENOMIC DNA]</scope>
    <source>
        <strain evidence="2 3">DSM 28650</strain>
    </source>
</reference>
<dbReference type="RefSeq" id="WP_021284909.1">
    <property type="nucleotide sequence ID" value="NZ_JAGGLL010000017.1"/>
</dbReference>
<gene>
    <name evidence="2" type="ORF">J2Z44_002328</name>
</gene>
<keyword evidence="1" id="KW-1133">Transmembrane helix</keyword>
<comment type="caution">
    <text evidence="2">The sequence shown here is derived from an EMBL/GenBank/DDBJ whole genome shotgun (WGS) entry which is preliminary data.</text>
</comment>
<keyword evidence="1" id="KW-0472">Membrane</keyword>
<keyword evidence="1" id="KW-0812">Transmembrane</keyword>
<dbReference type="Proteomes" id="UP001519308">
    <property type="component" value="Unassembled WGS sequence"/>
</dbReference>
<keyword evidence="3" id="KW-1185">Reference proteome</keyword>